<dbReference type="PANTHER" id="PTHR28037:SF1">
    <property type="entry name" value="ALCOHOL O-ACETYLTRANSFERASE 1-RELATED"/>
    <property type="match status" value="1"/>
</dbReference>
<evidence type="ECO:0000313" key="2">
    <source>
        <dbReference type="EMBL" id="RKO90454.1"/>
    </source>
</evidence>
<dbReference type="InterPro" id="IPR052058">
    <property type="entry name" value="Alcohol_O-acetyltransferase"/>
</dbReference>
<organism evidence="2 3">
    <name type="scientific">Blyttiomyces helicus</name>
    <dbReference type="NCBI Taxonomy" id="388810"/>
    <lineage>
        <taxon>Eukaryota</taxon>
        <taxon>Fungi</taxon>
        <taxon>Fungi incertae sedis</taxon>
        <taxon>Chytridiomycota</taxon>
        <taxon>Chytridiomycota incertae sedis</taxon>
        <taxon>Chytridiomycetes</taxon>
        <taxon>Chytridiomycetes incertae sedis</taxon>
        <taxon>Blyttiomyces</taxon>
    </lineage>
</organism>
<dbReference type="InterPro" id="IPR023213">
    <property type="entry name" value="CAT-like_dom_sf"/>
</dbReference>
<keyword evidence="3" id="KW-1185">Reference proteome</keyword>
<feature type="compositionally biased region" description="Low complexity" evidence="1">
    <location>
        <begin position="253"/>
        <end position="263"/>
    </location>
</feature>
<protein>
    <recommendedName>
        <fullName evidence="4">Alcohol acetyltransferase</fullName>
    </recommendedName>
</protein>
<gene>
    <name evidence="2" type="ORF">BDK51DRAFT_11863</name>
</gene>
<reference evidence="3" key="1">
    <citation type="journal article" date="2018" name="Nat. Microbiol.">
        <title>Leveraging single-cell genomics to expand the fungal tree of life.</title>
        <authorList>
            <person name="Ahrendt S.R."/>
            <person name="Quandt C.A."/>
            <person name="Ciobanu D."/>
            <person name="Clum A."/>
            <person name="Salamov A."/>
            <person name="Andreopoulos B."/>
            <person name="Cheng J.F."/>
            <person name="Woyke T."/>
            <person name="Pelin A."/>
            <person name="Henrissat B."/>
            <person name="Reynolds N.K."/>
            <person name="Benny G.L."/>
            <person name="Smith M.E."/>
            <person name="James T.Y."/>
            <person name="Grigoriev I.V."/>
        </authorList>
    </citation>
    <scope>NUCLEOTIDE SEQUENCE [LARGE SCALE GENOMIC DNA]</scope>
</reference>
<name>A0A4P9WD52_9FUNG</name>
<feature type="non-terminal residue" evidence="2">
    <location>
        <position position="556"/>
    </location>
</feature>
<dbReference type="OrthoDB" id="2150604at2759"/>
<feature type="non-terminal residue" evidence="2">
    <location>
        <position position="1"/>
    </location>
</feature>
<evidence type="ECO:0000256" key="1">
    <source>
        <dbReference type="SAM" id="MobiDB-lite"/>
    </source>
</evidence>
<sequence length="556" mass="61425">KGRPVIAANGLSITERIFYASKPGRPQVVMGIMIRLRPPPTLSPSKFTVTRIIDLLRLAAASHYRLISYIDPQTMLCHRLGNTVADFHLPHRIVPRGSGEDSWRNEATWETVFREEINRTFDTSDTSKPLWRVALIVPPEMMEGEGERRVGRVEGGALRPYVELMHTFHHCLGDGLSMFSFSRSFLDLCDKERFDVEDLKLGEVELTTVPPPVLDNLVNPSVFEVLPVATGMAFRFLSGKRHRKFKGRVEGEAPPTTTSTAPTEQKPLMAAPSTSVSTASLPTAVPIPRPLTNPTSGTLTRFLWFDSDFISALRKKSKSEGTTIAAVLVVNALAAVRSTYATWDKYRRKPLPSRQGWVVTNSVRHMLPGSRLIHGADKQSDPASMVFGGYSGSVMNANLHLSDTHAFWERARVVRRAISKCLRSSIARLKLVNYVYRHPKLWAYVNSKADLAKMSRAYSVEVANLGAWDYPAALPTASPSDTRARLEHFAGVVNSSFDGVRGLFTLGVITLAGNMSIAVAYDASAVSEEDADVFVGAFAEGLRRVKEAEGRISIMD</sequence>
<dbReference type="AlphaFoldDB" id="A0A4P9WD52"/>
<feature type="compositionally biased region" description="Polar residues" evidence="1">
    <location>
        <begin position="272"/>
        <end position="281"/>
    </location>
</feature>
<evidence type="ECO:0008006" key="4">
    <source>
        <dbReference type="Google" id="ProtNLM"/>
    </source>
</evidence>
<proteinExistence type="predicted"/>
<dbReference type="EMBL" id="KZ995550">
    <property type="protein sequence ID" value="RKO90454.1"/>
    <property type="molecule type" value="Genomic_DNA"/>
</dbReference>
<dbReference type="Gene3D" id="3.30.559.10">
    <property type="entry name" value="Chloramphenicol acetyltransferase-like domain"/>
    <property type="match status" value="1"/>
</dbReference>
<dbReference type="PANTHER" id="PTHR28037">
    <property type="entry name" value="ALCOHOL O-ACETYLTRANSFERASE 1-RELATED"/>
    <property type="match status" value="1"/>
</dbReference>
<feature type="region of interest" description="Disordered" evidence="1">
    <location>
        <begin position="246"/>
        <end position="281"/>
    </location>
</feature>
<evidence type="ECO:0000313" key="3">
    <source>
        <dbReference type="Proteomes" id="UP000269721"/>
    </source>
</evidence>
<dbReference type="Proteomes" id="UP000269721">
    <property type="component" value="Unassembled WGS sequence"/>
</dbReference>
<accession>A0A4P9WD52</accession>